<name>A0A9P6UCH9_9FUNG</name>
<reference evidence="2" key="1">
    <citation type="journal article" date="2020" name="Fungal Divers.">
        <title>Resolving the Mortierellaceae phylogeny through synthesis of multi-gene phylogenetics and phylogenomics.</title>
        <authorList>
            <person name="Vandepol N."/>
            <person name="Liber J."/>
            <person name="Desiro A."/>
            <person name="Na H."/>
            <person name="Kennedy M."/>
            <person name="Barry K."/>
            <person name="Grigoriev I.V."/>
            <person name="Miller A.N."/>
            <person name="O'Donnell K."/>
            <person name="Stajich J.E."/>
            <person name="Bonito G."/>
        </authorList>
    </citation>
    <scope>NUCLEOTIDE SEQUENCE</scope>
    <source>
        <strain evidence="2">BC1065</strain>
    </source>
</reference>
<dbReference type="InterPro" id="IPR017946">
    <property type="entry name" value="PLC-like_Pdiesterase_TIM-brl"/>
</dbReference>
<dbReference type="PANTHER" id="PTHR43805:SF1">
    <property type="entry name" value="GP-PDE DOMAIN-CONTAINING PROTEIN"/>
    <property type="match status" value="1"/>
</dbReference>
<protein>
    <recommendedName>
        <fullName evidence="1">GP-PDE domain-containing protein</fullName>
    </recommendedName>
</protein>
<evidence type="ECO:0000313" key="3">
    <source>
        <dbReference type="Proteomes" id="UP000807716"/>
    </source>
</evidence>
<dbReference type="InterPro" id="IPR030395">
    <property type="entry name" value="GP_PDE_dom"/>
</dbReference>
<dbReference type="EMBL" id="JAAAJB010000028">
    <property type="protein sequence ID" value="KAG0269313.1"/>
    <property type="molecule type" value="Genomic_DNA"/>
</dbReference>
<evidence type="ECO:0000259" key="1">
    <source>
        <dbReference type="PROSITE" id="PS51704"/>
    </source>
</evidence>
<organism evidence="2 3">
    <name type="scientific">Actinomortierella ambigua</name>
    <dbReference type="NCBI Taxonomy" id="1343610"/>
    <lineage>
        <taxon>Eukaryota</taxon>
        <taxon>Fungi</taxon>
        <taxon>Fungi incertae sedis</taxon>
        <taxon>Mucoromycota</taxon>
        <taxon>Mortierellomycotina</taxon>
        <taxon>Mortierellomycetes</taxon>
        <taxon>Mortierellales</taxon>
        <taxon>Mortierellaceae</taxon>
        <taxon>Actinomortierella</taxon>
    </lineage>
</organism>
<accession>A0A9P6UCH9</accession>
<dbReference type="AlphaFoldDB" id="A0A9P6UCH9"/>
<dbReference type="Pfam" id="PF03009">
    <property type="entry name" value="GDPD"/>
    <property type="match status" value="1"/>
</dbReference>
<sequence length="293" mass="33604">MSTRKQILTLASNRSNQLPLAVGHRGASEQWPENSMLSMIQAVKDGADGLEADRTTNGTGYIKDRPWHGYIDGLTSKKEPHVGVPRCSDVLAFLAQEGNEKVWWNVDIKMNNSPTLLAKFAELIKDKFPHHDFSNQIVLGIWHPKFLPAADLFLPKFSRILIGFSVSIAREHFPPAVVDGYSMNFMVLCTPEGRAFIKEMQAAGKPVLIWTVNDTAEAREAVEMGVDYILTDRTKVFHKVLHEYEALGREEVRRKHQHERFDTWGRFFRYSLWRTLIWAFLTMKFNQATKQTE</sequence>
<keyword evidence="3" id="KW-1185">Reference proteome</keyword>
<dbReference type="PANTHER" id="PTHR43805">
    <property type="entry name" value="GLYCEROPHOSPHORYL DIESTER PHOSPHODIESTERASE"/>
    <property type="match status" value="1"/>
</dbReference>
<dbReference type="OrthoDB" id="1470350at2759"/>
<dbReference type="Proteomes" id="UP000807716">
    <property type="component" value="Unassembled WGS sequence"/>
</dbReference>
<dbReference type="Gene3D" id="3.20.20.190">
    <property type="entry name" value="Phosphatidylinositol (PI) phosphodiesterase"/>
    <property type="match status" value="1"/>
</dbReference>
<gene>
    <name evidence="2" type="ORF">DFQ27_003997</name>
</gene>
<dbReference type="PROSITE" id="PS51704">
    <property type="entry name" value="GP_PDE"/>
    <property type="match status" value="1"/>
</dbReference>
<dbReference type="GO" id="GO:0006629">
    <property type="term" value="P:lipid metabolic process"/>
    <property type="evidence" value="ECO:0007669"/>
    <property type="project" value="InterPro"/>
</dbReference>
<evidence type="ECO:0000313" key="2">
    <source>
        <dbReference type="EMBL" id="KAG0269313.1"/>
    </source>
</evidence>
<dbReference type="SUPFAM" id="SSF51695">
    <property type="entry name" value="PLC-like phosphodiesterases"/>
    <property type="match status" value="1"/>
</dbReference>
<proteinExistence type="predicted"/>
<comment type="caution">
    <text evidence="2">The sequence shown here is derived from an EMBL/GenBank/DDBJ whole genome shotgun (WGS) entry which is preliminary data.</text>
</comment>
<feature type="domain" description="GP-PDE" evidence="1">
    <location>
        <begin position="19"/>
        <end position="241"/>
    </location>
</feature>
<dbReference type="GO" id="GO:0008081">
    <property type="term" value="F:phosphoric diester hydrolase activity"/>
    <property type="evidence" value="ECO:0007669"/>
    <property type="project" value="InterPro"/>
</dbReference>